<feature type="domain" description="NADP-dependent oxidoreductase" evidence="1">
    <location>
        <begin position="69"/>
        <end position="293"/>
    </location>
</feature>
<dbReference type="InterPro" id="IPR023210">
    <property type="entry name" value="NADP_OxRdtase_dom"/>
</dbReference>
<dbReference type="CDD" id="cd19095">
    <property type="entry name" value="AKR_PA4992-like"/>
    <property type="match status" value="1"/>
</dbReference>
<protein>
    <recommendedName>
        <fullName evidence="1">NADP-dependent oxidoreductase domain-containing protein</fullName>
    </recommendedName>
</protein>
<dbReference type="InterPro" id="IPR053135">
    <property type="entry name" value="AKR2_Oxidoreductase"/>
</dbReference>
<name>A0A381SCS1_9ZZZZ</name>
<dbReference type="AlphaFoldDB" id="A0A381SCS1"/>
<dbReference type="PANTHER" id="PTHR43312:SF1">
    <property type="entry name" value="NADP-DEPENDENT OXIDOREDUCTASE DOMAIN-CONTAINING PROTEIN"/>
    <property type="match status" value="1"/>
</dbReference>
<accession>A0A381SCS1</accession>
<evidence type="ECO:0000313" key="2">
    <source>
        <dbReference type="EMBL" id="SVA01279.1"/>
    </source>
</evidence>
<dbReference type="PANTHER" id="PTHR43312">
    <property type="entry name" value="D-THREO-ALDOSE 1-DEHYDROGENASE"/>
    <property type="match status" value="1"/>
</dbReference>
<dbReference type="Pfam" id="PF00248">
    <property type="entry name" value="Aldo_ket_red"/>
    <property type="match status" value="1"/>
</dbReference>
<sequence length="306" mass="34293">MAMFNESTRREFLVQLGGLGVMLAQPQLAFGQQPLPTRMIPGTDESLPVIGLGSSKPVLEIPTEGTEPVAAVIRMLLEHGGRLVDTSPRTPDIDAEFGRVLAEPDIRDGIFLATKINTPSEETGIQQLEQTERLFGRRTIDLVQVESLRGLQSHWPKLQEMKDSGVARYIGVTVSSYRNFDRLEAFMRTGSPDFVHVNYSVIETRAEERILPLAQDLGMGVIINRPFMNGMYFGQVSDRELPPWTADFDCVSWAQFSLKYILAHPAVTCVLTETTNPEHMEENIQAGFGRVPDQTAKQRMREVFSR</sequence>
<dbReference type="SUPFAM" id="SSF51430">
    <property type="entry name" value="NAD(P)-linked oxidoreductase"/>
    <property type="match status" value="1"/>
</dbReference>
<reference evidence="2" key="1">
    <citation type="submission" date="2018-05" db="EMBL/GenBank/DDBJ databases">
        <authorList>
            <person name="Lanie J.A."/>
            <person name="Ng W.-L."/>
            <person name="Kazmierczak K.M."/>
            <person name="Andrzejewski T.M."/>
            <person name="Davidsen T.M."/>
            <person name="Wayne K.J."/>
            <person name="Tettelin H."/>
            <person name="Glass J.I."/>
            <person name="Rusch D."/>
            <person name="Podicherti R."/>
            <person name="Tsui H.-C.T."/>
            <person name="Winkler M.E."/>
        </authorList>
    </citation>
    <scope>NUCLEOTIDE SEQUENCE</scope>
</reference>
<dbReference type="InterPro" id="IPR036812">
    <property type="entry name" value="NAD(P)_OxRdtase_dom_sf"/>
</dbReference>
<gene>
    <name evidence="2" type="ORF">METZ01_LOCUS54133</name>
</gene>
<dbReference type="EMBL" id="UINC01002887">
    <property type="protein sequence ID" value="SVA01279.1"/>
    <property type="molecule type" value="Genomic_DNA"/>
</dbReference>
<organism evidence="2">
    <name type="scientific">marine metagenome</name>
    <dbReference type="NCBI Taxonomy" id="408172"/>
    <lineage>
        <taxon>unclassified sequences</taxon>
        <taxon>metagenomes</taxon>
        <taxon>ecological metagenomes</taxon>
    </lineage>
</organism>
<evidence type="ECO:0000259" key="1">
    <source>
        <dbReference type="Pfam" id="PF00248"/>
    </source>
</evidence>
<proteinExistence type="predicted"/>
<dbReference type="Gene3D" id="3.20.20.100">
    <property type="entry name" value="NADP-dependent oxidoreductase domain"/>
    <property type="match status" value="1"/>
</dbReference>